<proteinExistence type="predicted"/>
<dbReference type="Proteomes" id="UP000429607">
    <property type="component" value="Unassembled WGS sequence"/>
</dbReference>
<evidence type="ECO:0000256" key="1">
    <source>
        <dbReference type="SAM" id="SignalP"/>
    </source>
</evidence>
<evidence type="ECO:0008006" key="8">
    <source>
        <dbReference type="Google" id="ProtNLM"/>
    </source>
</evidence>
<dbReference type="EMBL" id="QXFV01001053">
    <property type="protein sequence ID" value="KAE9016690.1"/>
    <property type="molecule type" value="Genomic_DNA"/>
</dbReference>
<evidence type="ECO:0000313" key="7">
    <source>
        <dbReference type="Proteomes" id="UP000435112"/>
    </source>
</evidence>
<evidence type="ECO:0000313" key="3">
    <source>
        <dbReference type="EMBL" id="KAE9016690.1"/>
    </source>
</evidence>
<feature type="signal peptide" evidence="1">
    <location>
        <begin position="1"/>
        <end position="23"/>
    </location>
</feature>
<comment type="caution">
    <text evidence="3">The sequence shown here is derived from an EMBL/GenBank/DDBJ whole genome shotgun (WGS) entry which is preliminary data.</text>
</comment>
<reference evidence="5 7" key="1">
    <citation type="submission" date="2018-09" db="EMBL/GenBank/DDBJ databases">
        <title>Genomic investigation of the strawberry pathogen Phytophthora fragariae indicates pathogenicity is determined by transcriptional variation in three key races.</title>
        <authorList>
            <person name="Adams T.M."/>
            <person name="Armitage A.D."/>
            <person name="Sobczyk M.K."/>
            <person name="Bates H.J."/>
            <person name="Dunwell J.M."/>
            <person name="Nellist C.F."/>
            <person name="Harrison R.J."/>
        </authorList>
    </citation>
    <scope>NUCLEOTIDE SEQUENCE [LARGE SCALE GENOMIC DNA]</scope>
    <source>
        <strain evidence="3 5">SCRP249</strain>
        <strain evidence="2 7">SCRP324</strain>
        <strain evidence="4 6">SCRP333</strain>
    </source>
</reference>
<dbReference type="AlphaFoldDB" id="A0A6A3LDJ2"/>
<dbReference type="EMBL" id="QXFT01000917">
    <property type="protein sequence ID" value="KAE9333301.1"/>
    <property type="molecule type" value="Genomic_DNA"/>
</dbReference>
<dbReference type="OrthoDB" id="10268253at2759"/>
<sequence>MPPRHAQLALGFCLWCDFELGFGAYYTNDRCTHADYEVSTSVQVLAGNWGNYHVLVNPRRVTSRHVSAGKF</sequence>
<dbReference type="EMBL" id="QXFU01000974">
    <property type="protein sequence ID" value="KAE9014548.1"/>
    <property type="molecule type" value="Genomic_DNA"/>
</dbReference>
<dbReference type="Proteomes" id="UP000434957">
    <property type="component" value="Unassembled WGS sequence"/>
</dbReference>
<name>A0A6A3LDJ2_9STRA</name>
<evidence type="ECO:0000313" key="6">
    <source>
        <dbReference type="Proteomes" id="UP000434957"/>
    </source>
</evidence>
<evidence type="ECO:0000313" key="4">
    <source>
        <dbReference type="EMBL" id="KAE9333301.1"/>
    </source>
</evidence>
<accession>A0A6A3LDJ2</accession>
<evidence type="ECO:0000313" key="2">
    <source>
        <dbReference type="EMBL" id="KAE9014548.1"/>
    </source>
</evidence>
<evidence type="ECO:0000313" key="5">
    <source>
        <dbReference type="Proteomes" id="UP000429607"/>
    </source>
</evidence>
<organism evidence="3 5">
    <name type="scientific">Phytophthora rubi</name>
    <dbReference type="NCBI Taxonomy" id="129364"/>
    <lineage>
        <taxon>Eukaryota</taxon>
        <taxon>Sar</taxon>
        <taxon>Stramenopiles</taxon>
        <taxon>Oomycota</taxon>
        <taxon>Peronosporomycetes</taxon>
        <taxon>Peronosporales</taxon>
        <taxon>Peronosporaceae</taxon>
        <taxon>Phytophthora</taxon>
    </lineage>
</organism>
<feature type="chain" id="PRO_5036165033" description="Secreted protein" evidence="1">
    <location>
        <begin position="24"/>
        <end position="71"/>
    </location>
</feature>
<keyword evidence="1" id="KW-0732">Signal</keyword>
<gene>
    <name evidence="3" type="ORF">PR001_g14581</name>
    <name evidence="2" type="ORF">PR002_g14191</name>
    <name evidence="4" type="ORF">PR003_g14093</name>
</gene>
<dbReference type="Proteomes" id="UP000435112">
    <property type="component" value="Unassembled WGS sequence"/>
</dbReference>
<keyword evidence="6" id="KW-1185">Reference proteome</keyword>
<protein>
    <recommendedName>
        <fullName evidence="8">Secreted protein</fullName>
    </recommendedName>
</protein>